<sequence>MLTFGADAAESFEFLLLAVSPLLVSGMSFRANFNGIYLTVNVGLNRS</sequence>
<evidence type="ECO:0000313" key="1">
    <source>
        <dbReference type="EMBL" id="QEE79992.1"/>
    </source>
</evidence>
<protein>
    <submittedName>
        <fullName evidence="1">Maco-A 105</fullName>
    </submittedName>
</protein>
<name>A0A5B9G8P2_NPVMC</name>
<organism evidence="1">
    <name type="scientific">Mamestra configurata nucleopolyhedrovirus</name>
    <name type="common">MacoNPV</name>
    <dbReference type="NCBI Taxonomy" id="207830"/>
    <lineage>
        <taxon>Viruses</taxon>
        <taxon>Viruses incertae sedis</taxon>
        <taxon>Naldaviricetes</taxon>
        <taxon>Lefavirales</taxon>
        <taxon>Baculoviridae</taxon>
        <taxon>Alphabaculovirus</taxon>
        <taxon>Alphabaculovirus maconfiguratae</taxon>
    </lineage>
</organism>
<organismHost>
    <name type="scientific">Mamestra configurata</name>
    <name type="common">bertha armyworm</name>
    <dbReference type="NCBI Taxonomy" id="174822"/>
</organismHost>
<reference evidence="1" key="1">
    <citation type="submission" date="2019-01" db="EMBL/GenBank/DDBJ databases">
        <title>Genomics of alphabaculovirus isolates infecting Mamestra species from North America and Eurasia.</title>
        <authorList>
            <person name="Erlandson M.A."/>
            <person name="Baldwin D."/>
            <person name="Theilmann D.A."/>
        </authorList>
    </citation>
    <scope>NUCLEOTIDE SEQUENCE</scope>
    <source>
        <strain evidence="1">AB260</strain>
    </source>
</reference>
<dbReference type="EMBL" id="MK409385">
    <property type="protein sequence ID" value="QEE79992.1"/>
    <property type="molecule type" value="Genomic_DNA"/>
</dbReference>
<proteinExistence type="predicted"/>
<accession>A0A5B9G8P2</accession>